<dbReference type="EMBL" id="JYDQ01000256">
    <property type="protein sequence ID" value="KRY09822.1"/>
    <property type="molecule type" value="Genomic_DNA"/>
</dbReference>
<sequence length="117" mass="13538">MRIPGIRDIGILRMREENVKESRLTANFETARGIACGAWPKGEIFFENCLRRCRGRSLGQIVRKIENFRNLKKYSRRRSPRRSLRLNLKANVFFKIAGGVAQGRNFFRKLPEAMPGA</sequence>
<organism evidence="1 2">
    <name type="scientific">Trichinella patagoniensis</name>
    <dbReference type="NCBI Taxonomy" id="990121"/>
    <lineage>
        <taxon>Eukaryota</taxon>
        <taxon>Metazoa</taxon>
        <taxon>Ecdysozoa</taxon>
        <taxon>Nematoda</taxon>
        <taxon>Enoplea</taxon>
        <taxon>Dorylaimia</taxon>
        <taxon>Trichinellida</taxon>
        <taxon>Trichinellidae</taxon>
        <taxon>Trichinella</taxon>
    </lineage>
</organism>
<accession>A0A0V0ZBL9</accession>
<evidence type="ECO:0000313" key="2">
    <source>
        <dbReference type="Proteomes" id="UP000054783"/>
    </source>
</evidence>
<dbReference type="AlphaFoldDB" id="A0A0V0ZBL9"/>
<name>A0A0V0ZBL9_9BILA</name>
<gene>
    <name evidence="1" type="ORF">T12_12196</name>
</gene>
<proteinExistence type="predicted"/>
<evidence type="ECO:0000313" key="1">
    <source>
        <dbReference type="EMBL" id="KRY09822.1"/>
    </source>
</evidence>
<protein>
    <submittedName>
        <fullName evidence="1">Uncharacterized protein</fullName>
    </submittedName>
</protein>
<comment type="caution">
    <text evidence="1">The sequence shown here is derived from an EMBL/GenBank/DDBJ whole genome shotgun (WGS) entry which is preliminary data.</text>
</comment>
<reference evidence="1 2" key="1">
    <citation type="submission" date="2015-01" db="EMBL/GenBank/DDBJ databases">
        <title>Evolution of Trichinella species and genotypes.</title>
        <authorList>
            <person name="Korhonen P.K."/>
            <person name="Edoardo P."/>
            <person name="Giuseppe L.R."/>
            <person name="Gasser R.B."/>
        </authorList>
    </citation>
    <scope>NUCLEOTIDE SEQUENCE [LARGE SCALE GENOMIC DNA]</scope>
    <source>
        <strain evidence="1">ISS2496</strain>
    </source>
</reference>
<dbReference type="Proteomes" id="UP000054783">
    <property type="component" value="Unassembled WGS sequence"/>
</dbReference>
<keyword evidence="2" id="KW-1185">Reference proteome</keyword>